<gene>
    <name evidence="5" type="ORF">J40TS1_37060</name>
</gene>
<keyword evidence="2 3" id="KW-0378">Hydrolase</keyword>
<dbReference type="InterPro" id="IPR020084">
    <property type="entry name" value="NUDIX_hydrolase_CS"/>
</dbReference>
<dbReference type="PROSITE" id="PS51462">
    <property type="entry name" value="NUDIX"/>
    <property type="match status" value="1"/>
</dbReference>
<comment type="cofactor">
    <cofactor evidence="1">
        <name>Mg(2+)</name>
        <dbReference type="ChEBI" id="CHEBI:18420"/>
    </cofactor>
</comment>
<dbReference type="PROSITE" id="PS00893">
    <property type="entry name" value="NUDIX_BOX"/>
    <property type="match status" value="1"/>
</dbReference>
<dbReference type="PANTHER" id="PTHR43046:SF2">
    <property type="entry name" value="8-OXO-DGTP DIPHOSPHATASE-RELATED"/>
    <property type="match status" value="1"/>
</dbReference>
<name>A0A919YTX5_9BACL</name>
<evidence type="ECO:0000259" key="4">
    <source>
        <dbReference type="PROSITE" id="PS51462"/>
    </source>
</evidence>
<comment type="caution">
    <text evidence="5">The sequence shown here is derived from an EMBL/GenBank/DDBJ whole genome shotgun (WGS) entry which is preliminary data.</text>
</comment>
<protein>
    <submittedName>
        <fullName evidence="5">DNA mismatch repair protein MutT</fullName>
    </submittedName>
</protein>
<reference evidence="5" key="1">
    <citation type="submission" date="2021-03" db="EMBL/GenBank/DDBJ databases">
        <title>Antimicrobial resistance genes in bacteria isolated from Japanese honey, and their potential for conferring macrolide and lincosamide resistance in the American foulbrood pathogen Paenibacillus larvae.</title>
        <authorList>
            <person name="Okamoto M."/>
            <person name="Kumagai M."/>
            <person name="Kanamori H."/>
            <person name="Takamatsu D."/>
        </authorList>
    </citation>
    <scope>NUCLEOTIDE SEQUENCE</scope>
    <source>
        <strain evidence="5">J40TS1</strain>
    </source>
</reference>
<dbReference type="InterPro" id="IPR015797">
    <property type="entry name" value="NUDIX_hydrolase-like_dom_sf"/>
</dbReference>
<dbReference type="PRINTS" id="PR00502">
    <property type="entry name" value="NUDIXFAMILY"/>
</dbReference>
<evidence type="ECO:0000313" key="6">
    <source>
        <dbReference type="Proteomes" id="UP000683139"/>
    </source>
</evidence>
<evidence type="ECO:0000256" key="2">
    <source>
        <dbReference type="ARBA" id="ARBA00022801"/>
    </source>
</evidence>
<dbReference type="AlphaFoldDB" id="A0A919YTX5"/>
<dbReference type="RefSeq" id="WP_213518050.1">
    <property type="nucleotide sequence ID" value="NZ_BOSE01000007.1"/>
</dbReference>
<dbReference type="CDD" id="cd04677">
    <property type="entry name" value="NUDIX_Hydrolase"/>
    <property type="match status" value="1"/>
</dbReference>
<keyword evidence="6" id="KW-1185">Reference proteome</keyword>
<comment type="similarity">
    <text evidence="3">Belongs to the Nudix hydrolase family.</text>
</comment>
<evidence type="ECO:0000313" key="5">
    <source>
        <dbReference type="EMBL" id="GIP18064.1"/>
    </source>
</evidence>
<dbReference type="InterPro" id="IPR000086">
    <property type="entry name" value="NUDIX_hydrolase_dom"/>
</dbReference>
<dbReference type="EMBL" id="BOSE01000007">
    <property type="protein sequence ID" value="GIP18064.1"/>
    <property type="molecule type" value="Genomic_DNA"/>
</dbReference>
<feature type="domain" description="Nudix hydrolase" evidence="4">
    <location>
        <begin position="17"/>
        <end position="146"/>
    </location>
</feature>
<dbReference type="InterPro" id="IPR020476">
    <property type="entry name" value="Nudix_hydrolase"/>
</dbReference>
<sequence length="154" mass="17527">MGYIEDIRKLVGNQPLILVRPSAVIINSLGQILLIQYPDHSWGIPGGLMELGESTEECLRREVKEEINLELGELQLFGVFSGKELYTKLVNGHEYYNVIVAYICNSFEGELAPDGVEIIEAQFFHLHEIPESTQPFIKDKLKQFAPQLNQILRE</sequence>
<accession>A0A919YTX5</accession>
<organism evidence="5 6">
    <name type="scientific">Paenibacillus montaniterrae</name>
    <dbReference type="NCBI Taxonomy" id="429341"/>
    <lineage>
        <taxon>Bacteria</taxon>
        <taxon>Bacillati</taxon>
        <taxon>Bacillota</taxon>
        <taxon>Bacilli</taxon>
        <taxon>Bacillales</taxon>
        <taxon>Paenibacillaceae</taxon>
        <taxon>Paenibacillus</taxon>
    </lineage>
</organism>
<dbReference type="SUPFAM" id="SSF55811">
    <property type="entry name" value="Nudix"/>
    <property type="match status" value="1"/>
</dbReference>
<proteinExistence type="inferred from homology"/>
<dbReference type="PANTHER" id="PTHR43046">
    <property type="entry name" value="GDP-MANNOSE MANNOSYL HYDROLASE"/>
    <property type="match status" value="1"/>
</dbReference>
<evidence type="ECO:0000256" key="3">
    <source>
        <dbReference type="RuleBase" id="RU003476"/>
    </source>
</evidence>
<dbReference type="Gene3D" id="3.90.79.10">
    <property type="entry name" value="Nucleoside Triphosphate Pyrophosphohydrolase"/>
    <property type="match status" value="1"/>
</dbReference>
<evidence type="ECO:0000256" key="1">
    <source>
        <dbReference type="ARBA" id="ARBA00001946"/>
    </source>
</evidence>
<dbReference type="Proteomes" id="UP000683139">
    <property type="component" value="Unassembled WGS sequence"/>
</dbReference>
<dbReference type="Pfam" id="PF00293">
    <property type="entry name" value="NUDIX"/>
    <property type="match status" value="1"/>
</dbReference>
<dbReference type="GO" id="GO:0016787">
    <property type="term" value="F:hydrolase activity"/>
    <property type="evidence" value="ECO:0007669"/>
    <property type="project" value="UniProtKB-KW"/>
</dbReference>